<dbReference type="Pfam" id="PF13442">
    <property type="entry name" value="Cytochrome_CBB3"/>
    <property type="match status" value="1"/>
</dbReference>
<dbReference type="InterPro" id="IPR009056">
    <property type="entry name" value="Cyt_c-like_dom"/>
</dbReference>
<keyword evidence="4" id="KW-0679">Respiratory chain</keyword>
<evidence type="ECO:0000256" key="7">
    <source>
        <dbReference type="ARBA" id="ARBA00023004"/>
    </source>
</evidence>
<dbReference type="GO" id="GO:0009055">
    <property type="term" value="F:electron transfer activity"/>
    <property type="evidence" value="ECO:0007669"/>
    <property type="project" value="InterPro"/>
</dbReference>
<keyword evidence="7 8" id="KW-0408">Iron</keyword>
<comment type="caution">
    <text evidence="11">The sequence shown here is derived from an EMBL/GenBank/DDBJ whole genome shotgun (WGS) entry which is preliminary data.</text>
</comment>
<dbReference type="SUPFAM" id="SSF46626">
    <property type="entry name" value="Cytochrome c"/>
    <property type="match status" value="1"/>
</dbReference>
<evidence type="ECO:0000313" key="11">
    <source>
        <dbReference type="EMBL" id="GEO37643.1"/>
    </source>
</evidence>
<evidence type="ECO:0000256" key="1">
    <source>
        <dbReference type="ARBA" id="ARBA00001926"/>
    </source>
</evidence>
<comment type="cofactor">
    <cofactor evidence="1">
        <name>heme c</name>
        <dbReference type="ChEBI" id="CHEBI:61717"/>
    </cofactor>
</comment>
<keyword evidence="9" id="KW-0732">Signal</keyword>
<evidence type="ECO:0000256" key="3">
    <source>
        <dbReference type="ARBA" id="ARBA00022617"/>
    </source>
</evidence>
<name>A0A512DMD5_9PROT</name>
<evidence type="ECO:0000256" key="5">
    <source>
        <dbReference type="ARBA" id="ARBA00022723"/>
    </source>
</evidence>
<evidence type="ECO:0000256" key="6">
    <source>
        <dbReference type="ARBA" id="ARBA00022982"/>
    </source>
</evidence>
<reference evidence="11 12" key="1">
    <citation type="submission" date="2019-07" db="EMBL/GenBank/DDBJ databases">
        <title>Whole genome shotgun sequence of Skermanella aerolata NBRC 106429.</title>
        <authorList>
            <person name="Hosoyama A."/>
            <person name="Uohara A."/>
            <person name="Ohji S."/>
            <person name="Ichikawa N."/>
        </authorList>
    </citation>
    <scope>NUCLEOTIDE SEQUENCE [LARGE SCALE GENOMIC DNA]</scope>
    <source>
        <strain evidence="11 12">NBRC 106429</strain>
    </source>
</reference>
<proteinExistence type="predicted"/>
<evidence type="ECO:0000256" key="9">
    <source>
        <dbReference type="SAM" id="SignalP"/>
    </source>
</evidence>
<accession>A0A512DMD5</accession>
<dbReference type="PANTHER" id="PTHR33751:SF13">
    <property type="entry name" value="CYTOCHROME BC1 COMPLEX CYTOCHROME C SUBUNIT"/>
    <property type="match status" value="1"/>
</dbReference>
<dbReference type="Proteomes" id="UP000321523">
    <property type="component" value="Unassembled WGS sequence"/>
</dbReference>
<feature type="signal peptide" evidence="9">
    <location>
        <begin position="1"/>
        <end position="26"/>
    </location>
</feature>
<keyword evidence="2" id="KW-0813">Transport</keyword>
<dbReference type="PROSITE" id="PS51007">
    <property type="entry name" value="CYTC"/>
    <property type="match status" value="1"/>
</dbReference>
<gene>
    <name evidence="11" type="ORF">SAE02_17910</name>
</gene>
<evidence type="ECO:0000256" key="8">
    <source>
        <dbReference type="PROSITE-ProRule" id="PRU00433"/>
    </source>
</evidence>
<dbReference type="GO" id="GO:0005506">
    <property type="term" value="F:iron ion binding"/>
    <property type="evidence" value="ECO:0007669"/>
    <property type="project" value="InterPro"/>
</dbReference>
<dbReference type="PRINTS" id="PR00605">
    <property type="entry name" value="CYTCHROMECIC"/>
</dbReference>
<feature type="domain" description="Cytochrome c" evidence="10">
    <location>
        <begin position="42"/>
        <end position="117"/>
    </location>
</feature>
<dbReference type="InterPro" id="IPR008168">
    <property type="entry name" value="Cyt_C_IC"/>
</dbReference>
<keyword evidence="3 8" id="KW-0349">Heme</keyword>
<dbReference type="PANTHER" id="PTHR33751">
    <property type="entry name" value="CBB3-TYPE CYTOCHROME C OXIDASE SUBUNIT FIXP"/>
    <property type="match status" value="1"/>
</dbReference>
<evidence type="ECO:0000256" key="2">
    <source>
        <dbReference type="ARBA" id="ARBA00022448"/>
    </source>
</evidence>
<evidence type="ECO:0000256" key="4">
    <source>
        <dbReference type="ARBA" id="ARBA00022660"/>
    </source>
</evidence>
<dbReference type="AlphaFoldDB" id="A0A512DMD5"/>
<dbReference type="EMBL" id="BJYZ01000007">
    <property type="protein sequence ID" value="GEO37643.1"/>
    <property type="molecule type" value="Genomic_DNA"/>
</dbReference>
<dbReference type="InterPro" id="IPR036909">
    <property type="entry name" value="Cyt_c-like_dom_sf"/>
</dbReference>
<feature type="chain" id="PRO_5021721900" evidence="9">
    <location>
        <begin position="27"/>
        <end position="119"/>
    </location>
</feature>
<dbReference type="GO" id="GO:0020037">
    <property type="term" value="F:heme binding"/>
    <property type="evidence" value="ECO:0007669"/>
    <property type="project" value="InterPro"/>
</dbReference>
<dbReference type="Gene3D" id="1.10.760.10">
    <property type="entry name" value="Cytochrome c-like domain"/>
    <property type="match status" value="1"/>
</dbReference>
<dbReference type="InterPro" id="IPR050597">
    <property type="entry name" value="Cytochrome_c_Oxidase_Subunit"/>
</dbReference>
<organism evidence="11 12">
    <name type="scientific">Skermanella aerolata</name>
    <dbReference type="NCBI Taxonomy" id="393310"/>
    <lineage>
        <taxon>Bacteria</taxon>
        <taxon>Pseudomonadati</taxon>
        <taxon>Pseudomonadota</taxon>
        <taxon>Alphaproteobacteria</taxon>
        <taxon>Rhodospirillales</taxon>
        <taxon>Azospirillaceae</taxon>
        <taxon>Skermanella</taxon>
    </lineage>
</organism>
<evidence type="ECO:0000259" key="10">
    <source>
        <dbReference type="PROSITE" id="PS51007"/>
    </source>
</evidence>
<evidence type="ECO:0000313" key="12">
    <source>
        <dbReference type="Proteomes" id="UP000321523"/>
    </source>
</evidence>
<keyword evidence="6" id="KW-0249">Electron transport</keyword>
<keyword evidence="12" id="KW-1185">Reference proteome</keyword>
<keyword evidence="5 8" id="KW-0479">Metal-binding</keyword>
<protein>
    <submittedName>
        <fullName evidence="11">Cytochrome c6</fullName>
    </submittedName>
</protein>
<sequence>MVPDRRMACWTAAVFLTVALAGQALAEAQPTTDEKTKTEQAEVPVNGEVLFATSCGWCHQQGGRAAGRGPKLAGSKRDDDFILNRIKRGKQGAMPSFEHSFNDEQIHAILAYIRALPAQ</sequence>